<evidence type="ECO:0000256" key="6">
    <source>
        <dbReference type="ARBA" id="ARBA00023163"/>
    </source>
</evidence>
<keyword evidence="7" id="KW-0539">Nucleus</keyword>
<feature type="domain" description="BZIP" evidence="10">
    <location>
        <begin position="143"/>
        <end position="185"/>
    </location>
</feature>
<dbReference type="AlphaFoldDB" id="A0ABD1UBB8"/>
<sequence>MNDFVVVEDEQIDWNYLIDNIPDDLNFDFLDEPVKELSNSLNPSPDSGSLSIEDIEQLLMNDDSNLALPDHEQVSADGFLTDVLLDSPAASDLSDEVIDVPEGKDSSSPLSSEDDKDAREIQAEALKSKQNDDGHVVDDDDPVAKKRKRQMRNRDAAVRSRERKKILVKDLEMKSRYFEAECKRLGMLLQGCLAENQALRLSLHNSKAVDASMTKQESAVLLLESLLLGSLLGFLGIICLLILPSQFQLSLVAVLLEDVVGKGKGNLTSQNEVSKIFRTQGISIICDGQEMQSFKSKDEIEIVCSTSRVLTHGISALYHCL</sequence>
<comment type="subcellular location">
    <subcellularLocation>
        <location evidence="2">Endoplasmic reticulum membrane</location>
        <topology evidence="2">Single-pass membrane protein</topology>
    </subcellularLocation>
    <subcellularLocation>
        <location evidence="1">Nucleus</location>
    </subcellularLocation>
</comment>
<evidence type="ECO:0000256" key="9">
    <source>
        <dbReference type="SAM" id="Phobius"/>
    </source>
</evidence>
<dbReference type="PANTHER" id="PTHR47416:SF8">
    <property type="entry name" value="BASIC-LEUCINE ZIPPER TRANSCRIPTION FACTOR E-RELATED"/>
    <property type="match status" value="1"/>
</dbReference>
<dbReference type="InterPro" id="IPR004827">
    <property type="entry name" value="bZIP"/>
</dbReference>
<dbReference type="SUPFAM" id="SSF57959">
    <property type="entry name" value="Leucine zipper domain"/>
    <property type="match status" value="1"/>
</dbReference>
<evidence type="ECO:0000313" key="11">
    <source>
        <dbReference type="EMBL" id="KAL2522053.1"/>
    </source>
</evidence>
<gene>
    <name evidence="11" type="ORF">Fot_25976</name>
</gene>
<dbReference type="GO" id="GO:0005789">
    <property type="term" value="C:endoplasmic reticulum membrane"/>
    <property type="evidence" value="ECO:0007669"/>
    <property type="project" value="UniProtKB-SubCell"/>
</dbReference>
<evidence type="ECO:0000256" key="8">
    <source>
        <dbReference type="SAM" id="MobiDB-lite"/>
    </source>
</evidence>
<evidence type="ECO:0000259" key="10">
    <source>
        <dbReference type="PROSITE" id="PS50217"/>
    </source>
</evidence>
<protein>
    <submittedName>
        <fullName evidence="11">BZIP transcription factor 60</fullName>
    </submittedName>
</protein>
<reference evidence="12" key="1">
    <citation type="submission" date="2024-07" db="EMBL/GenBank/DDBJ databases">
        <title>Two chromosome-level genome assemblies of Korean endemic species Abeliophyllum distichum and Forsythia ovata (Oleaceae).</title>
        <authorList>
            <person name="Jang H."/>
        </authorList>
    </citation>
    <scope>NUCLEOTIDE SEQUENCE [LARGE SCALE GENOMIC DNA]</scope>
</reference>
<organism evidence="11 12">
    <name type="scientific">Forsythia ovata</name>
    <dbReference type="NCBI Taxonomy" id="205694"/>
    <lineage>
        <taxon>Eukaryota</taxon>
        <taxon>Viridiplantae</taxon>
        <taxon>Streptophyta</taxon>
        <taxon>Embryophyta</taxon>
        <taxon>Tracheophyta</taxon>
        <taxon>Spermatophyta</taxon>
        <taxon>Magnoliopsida</taxon>
        <taxon>eudicotyledons</taxon>
        <taxon>Gunneridae</taxon>
        <taxon>Pentapetalae</taxon>
        <taxon>asterids</taxon>
        <taxon>lamiids</taxon>
        <taxon>Lamiales</taxon>
        <taxon>Oleaceae</taxon>
        <taxon>Forsythieae</taxon>
        <taxon>Forsythia</taxon>
    </lineage>
</organism>
<dbReference type="PROSITE" id="PS50217">
    <property type="entry name" value="BZIP"/>
    <property type="match status" value="1"/>
</dbReference>
<keyword evidence="4" id="KW-0805">Transcription regulation</keyword>
<keyword evidence="9" id="KW-1133">Transmembrane helix</keyword>
<name>A0ABD1UBB8_9LAMI</name>
<evidence type="ECO:0000313" key="12">
    <source>
        <dbReference type="Proteomes" id="UP001604277"/>
    </source>
</evidence>
<comment type="similarity">
    <text evidence="3">Belongs to the bZIP family.</text>
</comment>
<evidence type="ECO:0000256" key="7">
    <source>
        <dbReference type="ARBA" id="ARBA00023242"/>
    </source>
</evidence>
<feature type="region of interest" description="Disordered" evidence="8">
    <location>
        <begin position="92"/>
        <end position="156"/>
    </location>
</feature>
<keyword evidence="12" id="KW-1185">Reference proteome</keyword>
<dbReference type="GO" id="GO:0003677">
    <property type="term" value="F:DNA binding"/>
    <property type="evidence" value="ECO:0007669"/>
    <property type="project" value="UniProtKB-KW"/>
</dbReference>
<dbReference type="Gene3D" id="1.20.5.170">
    <property type="match status" value="1"/>
</dbReference>
<dbReference type="SMART" id="SM00338">
    <property type="entry name" value="BRLZ"/>
    <property type="match status" value="1"/>
</dbReference>
<dbReference type="Proteomes" id="UP001604277">
    <property type="component" value="Unassembled WGS sequence"/>
</dbReference>
<evidence type="ECO:0000256" key="1">
    <source>
        <dbReference type="ARBA" id="ARBA00004123"/>
    </source>
</evidence>
<evidence type="ECO:0000256" key="3">
    <source>
        <dbReference type="ARBA" id="ARBA00007163"/>
    </source>
</evidence>
<feature type="compositionally biased region" description="Basic and acidic residues" evidence="8">
    <location>
        <begin position="116"/>
        <end position="137"/>
    </location>
</feature>
<accession>A0ABD1UBB8</accession>
<dbReference type="EMBL" id="JBFOLJ010000007">
    <property type="protein sequence ID" value="KAL2522053.1"/>
    <property type="molecule type" value="Genomic_DNA"/>
</dbReference>
<dbReference type="PROSITE" id="PS00036">
    <property type="entry name" value="BZIP_BASIC"/>
    <property type="match status" value="1"/>
</dbReference>
<dbReference type="PANTHER" id="PTHR47416">
    <property type="entry name" value="BASIC-LEUCINE ZIPPER TRANSCRIPTION FACTOR F-RELATED"/>
    <property type="match status" value="1"/>
</dbReference>
<dbReference type="CDD" id="cd14704">
    <property type="entry name" value="bZIP_HY5-like"/>
    <property type="match status" value="1"/>
</dbReference>
<evidence type="ECO:0000256" key="5">
    <source>
        <dbReference type="ARBA" id="ARBA00023125"/>
    </source>
</evidence>
<keyword evidence="5" id="KW-0238">DNA-binding</keyword>
<keyword evidence="6" id="KW-0804">Transcription</keyword>
<proteinExistence type="inferred from homology"/>
<evidence type="ECO:0000256" key="2">
    <source>
        <dbReference type="ARBA" id="ARBA00004389"/>
    </source>
</evidence>
<comment type="caution">
    <text evidence="11">The sequence shown here is derived from an EMBL/GenBank/DDBJ whole genome shotgun (WGS) entry which is preliminary data.</text>
</comment>
<evidence type="ECO:0000256" key="4">
    <source>
        <dbReference type="ARBA" id="ARBA00023015"/>
    </source>
</evidence>
<dbReference type="GO" id="GO:0005634">
    <property type="term" value="C:nucleus"/>
    <property type="evidence" value="ECO:0007669"/>
    <property type="project" value="UniProtKB-SubCell"/>
</dbReference>
<dbReference type="InterPro" id="IPR046347">
    <property type="entry name" value="bZIP_sf"/>
</dbReference>
<feature type="transmembrane region" description="Helical" evidence="9">
    <location>
        <begin position="219"/>
        <end position="243"/>
    </location>
</feature>
<keyword evidence="9" id="KW-0472">Membrane</keyword>
<keyword evidence="9" id="KW-0812">Transmembrane</keyword>